<keyword evidence="4" id="KW-0378">Hydrolase</keyword>
<proteinExistence type="inferred from homology"/>
<feature type="domain" description="Endoribonuclease YicC-like C-terminal" evidence="7">
    <location>
        <begin position="177"/>
        <end position="291"/>
    </location>
</feature>
<evidence type="ECO:0000256" key="2">
    <source>
        <dbReference type="ARBA" id="ARBA00022722"/>
    </source>
</evidence>
<dbReference type="InterPro" id="IPR005229">
    <property type="entry name" value="YicC/YloC-like"/>
</dbReference>
<evidence type="ECO:0000256" key="3">
    <source>
        <dbReference type="ARBA" id="ARBA00022759"/>
    </source>
</evidence>
<dbReference type="InterPro" id="IPR013551">
    <property type="entry name" value="YicC-like_C"/>
</dbReference>
<evidence type="ECO:0000313" key="9">
    <source>
        <dbReference type="Proteomes" id="UP001209318"/>
    </source>
</evidence>
<dbReference type="GO" id="GO:0016787">
    <property type="term" value="F:hydrolase activity"/>
    <property type="evidence" value="ECO:0007669"/>
    <property type="project" value="UniProtKB-KW"/>
</dbReference>
<dbReference type="PANTHER" id="PTHR30636:SF3">
    <property type="entry name" value="UPF0701 PROTEIN YICC"/>
    <property type="match status" value="1"/>
</dbReference>
<keyword evidence="9" id="KW-1185">Reference proteome</keyword>
<evidence type="ECO:0000256" key="5">
    <source>
        <dbReference type="ARBA" id="ARBA00035648"/>
    </source>
</evidence>
<protein>
    <submittedName>
        <fullName evidence="8">YicC family protein</fullName>
    </submittedName>
</protein>
<comment type="caution">
    <text evidence="8">The sequence shown here is derived from an EMBL/GenBank/DDBJ whole genome shotgun (WGS) entry which is preliminary data.</text>
</comment>
<keyword evidence="3" id="KW-0255">Endonuclease</keyword>
<dbReference type="GO" id="GO:0004521">
    <property type="term" value="F:RNA endonuclease activity"/>
    <property type="evidence" value="ECO:0007669"/>
    <property type="project" value="InterPro"/>
</dbReference>
<feature type="domain" description="Endoribonuclease YicC-like N-terminal" evidence="6">
    <location>
        <begin position="2"/>
        <end position="156"/>
    </location>
</feature>
<reference evidence="8" key="1">
    <citation type="submission" date="2022-10" db="EMBL/GenBank/DDBJ databases">
        <title>Description of Fervidibacillus gen. nov. in the family Fervidibacillaceae fam. nov. with two species, Fervidibacillus albus sp. nov., and Fervidibacillus halotolerans sp. nov., isolated from tidal flat sediments.</title>
        <authorList>
            <person name="Kwon K.K."/>
            <person name="Yang S.-H."/>
        </authorList>
    </citation>
    <scope>NUCLEOTIDE SEQUENCE</scope>
    <source>
        <strain evidence="8">JCM 19140</strain>
    </source>
</reference>
<dbReference type="Proteomes" id="UP001209318">
    <property type="component" value="Unassembled WGS sequence"/>
</dbReference>
<accession>A0AAE3IU65</accession>
<evidence type="ECO:0000259" key="7">
    <source>
        <dbReference type="Pfam" id="PF08340"/>
    </source>
</evidence>
<dbReference type="AlphaFoldDB" id="A0AAE3IU65"/>
<evidence type="ECO:0000313" key="8">
    <source>
        <dbReference type="EMBL" id="MCU9612165.1"/>
    </source>
</evidence>
<dbReference type="PANTHER" id="PTHR30636">
    <property type="entry name" value="UPF0701 PROTEIN YICC"/>
    <property type="match status" value="1"/>
</dbReference>
<gene>
    <name evidence="8" type="ORF">OEV98_01150</name>
</gene>
<dbReference type="InterPro" id="IPR013527">
    <property type="entry name" value="YicC-like_N"/>
</dbReference>
<evidence type="ECO:0000256" key="4">
    <source>
        <dbReference type="ARBA" id="ARBA00022801"/>
    </source>
</evidence>
<evidence type="ECO:0000259" key="6">
    <source>
        <dbReference type="Pfam" id="PF03755"/>
    </source>
</evidence>
<dbReference type="EMBL" id="JAOUSF010000001">
    <property type="protein sequence ID" value="MCU9612165.1"/>
    <property type="molecule type" value="Genomic_DNA"/>
</dbReference>
<sequence>MIVSMTGFGRSKKESESFSVTIEVRSVNHRFLDCHIRIPQYLMKLEEKIKKVIRNNITRGRIDCFVTIEGANLTNRRLLIDWKLIDEYYQFIATAKERYNIQDNIKLSHLLEKEGLVTFEEKEEENEELASIIIQAIDEAILQLKEMRITEGKELEKDLLTHLTNLESEIDEIFLLAPNVSKLYEEKLTNKLIEFTDGVVDQDRIVTEVAILSDRADITEEITRLKSHVNQFRLNLHKEEPVGRKFDFLIQEMNREVNTIGSKANEVNISKKVVEMKSILEKMKEQVQNIE</sequence>
<comment type="similarity">
    <text evidence="5">Belongs to the YicC/YloC family.</text>
</comment>
<evidence type="ECO:0000256" key="1">
    <source>
        <dbReference type="ARBA" id="ARBA00001968"/>
    </source>
</evidence>
<organism evidence="8 9">
    <name type="scientific">Perspicuibacillus lycopersici</name>
    <dbReference type="NCBI Taxonomy" id="1325689"/>
    <lineage>
        <taxon>Bacteria</taxon>
        <taxon>Bacillati</taxon>
        <taxon>Bacillota</taxon>
        <taxon>Bacilli</taxon>
        <taxon>Bacillales</taxon>
        <taxon>Bacillaceae</taxon>
        <taxon>Perspicuibacillus</taxon>
    </lineage>
</organism>
<dbReference type="NCBIfam" id="TIGR00255">
    <property type="entry name" value="YicC/YloC family endoribonuclease"/>
    <property type="match status" value="1"/>
</dbReference>
<dbReference type="Pfam" id="PF08340">
    <property type="entry name" value="YicC-like_C"/>
    <property type="match status" value="1"/>
</dbReference>
<dbReference type="RefSeq" id="WP_263071300.1">
    <property type="nucleotide sequence ID" value="NZ_JAOUSF010000001.1"/>
</dbReference>
<keyword evidence="2" id="KW-0540">Nuclease</keyword>
<comment type="cofactor">
    <cofactor evidence="1">
        <name>a divalent metal cation</name>
        <dbReference type="ChEBI" id="CHEBI:60240"/>
    </cofactor>
</comment>
<dbReference type="Pfam" id="PF03755">
    <property type="entry name" value="YicC-like_N"/>
    <property type="match status" value="1"/>
</dbReference>
<name>A0AAE3IU65_9BACI</name>